<dbReference type="InterPro" id="IPR005045">
    <property type="entry name" value="CDC50/LEM3_fam"/>
</dbReference>
<evidence type="ECO:0000256" key="3">
    <source>
        <dbReference type="ARBA" id="ARBA00022692"/>
    </source>
</evidence>
<sequence>MADVTAGSDRSGTAEAKKSKKPANTAFKQQRLPAWQPVMTAKSVIPTFFIIGIIFVPIGAVLFTTSQAVQELVIDYTENGTCHDCAETLNTSAAHDSSYVPCNCSLNFTLDSAFKGPVYMYYGLDNFYQNHRRYVKSRDDVQLLGEVRTLTGLTELSTDCNPYRTIESGGTEMLVAPCGAIANSLFNDTLTLKYESTTVELDYKGIAWPTDKSSKFKNPPYTKDLCDAEAFKNTIKPPNWPKHVCELDTSDPDNNGYQNEDLIVWMRNAALPSFRKLYRKIKPSDTFENGGLPAGNYVLEIEYNYPVTVFGGRKKMILSTVSWIGGKNSFLGIAYITVGVICLLLAVMFLVIWCRTKKNQETLEITNKTNFN</sequence>
<dbReference type="PIRSF" id="PIRSF015840">
    <property type="entry name" value="DUF284_TM_euk"/>
    <property type="match status" value="1"/>
</dbReference>
<dbReference type="PANTHER" id="PTHR10926">
    <property type="entry name" value="CELL CYCLE CONTROL PROTEIN 50"/>
    <property type="match status" value="1"/>
</dbReference>
<dbReference type="PANTHER" id="PTHR10926:SF0">
    <property type="entry name" value="CDC50, ISOFORM A"/>
    <property type="match status" value="1"/>
</dbReference>
<dbReference type="Pfam" id="PF03381">
    <property type="entry name" value="CDC50"/>
    <property type="match status" value="1"/>
</dbReference>
<evidence type="ECO:0000256" key="7">
    <source>
        <dbReference type="SAM" id="MobiDB-lite"/>
    </source>
</evidence>
<keyword evidence="10" id="KW-1185">Reference proteome</keyword>
<dbReference type="GO" id="GO:0005886">
    <property type="term" value="C:plasma membrane"/>
    <property type="evidence" value="ECO:0007669"/>
    <property type="project" value="TreeGrafter"/>
</dbReference>
<reference evidence="9" key="1">
    <citation type="submission" date="2020-06" db="EMBL/GenBank/DDBJ databases">
        <title>Draft genome of Bugula neritina, a colonial animal packing powerful symbionts and potential medicines.</title>
        <authorList>
            <person name="Rayko M."/>
        </authorList>
    </citation>
    <scope>NUCLEOTIDE SEQUENCE [LARGE SCALE GENOMIC DNA]</scope>
    <source>
        <strain evidence="9">Kwan_BN1</strain>
    </source>
</reference>
<comment type="subcellular location">
    <subcellularLocation>
        <location evidence="1">Membrane</location>
        <topology evidence="1">Multi-pass membrane protein</topology>
    </subcellularLocation>
</comment>
<evidence type="ECO:0000256" key="5">
    <source>
        <dbReference type="ARBA" id="ARBA00023136"/>
    </source>
</evidence>
<comment type="similarity">
    <text evidence="2 6">Belongs to the CDC50/LEM3 family.</text>
</comment>
<evidence type="ECO:0000256" key="2">
    <source>
        <dbReference type="ARBA" id="ARBA00009457"/>
    </source>
</evidence>
<name>A0A7J7J413_BUGNE</name>
<evidence type="ECO:0000313" key="9">
    <source>
        <dbReference type="EMBL" id="KAF6020930.1"/>
    </source>
</evidence>
<evidence type="ECO:0000256" key="6">
    <source>
        <dbReference type="PIRNR" id="PIRNR015840"/>
    </source>
</evidence>
<evidence type="ECO:0000256" key="8">
    <source>
        <dbReference type="SAM" id="Phobius"/>
    </source>
</evidence>
<evidence type="ECO:0000313" key="10">
    <source>
        <dbReference type="Proteomes" id="UP000593567"/>
    </source>
</evidence>
<evidence type="ECO:0000256" key="4">
    <source>
        <dbReference type="ARBA" id="ARBA00022989"/>
    </source>
</evidence>
<dbReference type="AlphaFoldDB" id="A0A7J7J413"/>
<feature type="region of interest" description="Disordered" evidence="7">
    <location>
        <begin position="1"/>
        <end position="25"/>
    </location>
</feature>
<feature type="transmembrane region" description="Helical" evidence="8">
    <location>
        <begin position="44"/>
        <end position="63"/>
    </location>
</feature>
<dbReference type="EMBL" id="VXIV02003140">
    <property type="protein sequence ID" value="KAF6020930.1"/>
    <property type="molecule type" value="Genomic_DNA"/>
</dbReference>
<dbReference type="OrthoDB" id="340608at2759"/>
<protein>
    <submittedName>
        <fullName evidence="9">TMEM30A</fullName>
    </submittedName>
</protein>
<keyword evidence="4 8" id="KW-1133">Transmembrane helix</keyword>
<dbReference type="GO" id="GO:0005783">
    <property type="term" value="C:endoplasmic reticulum"/>
    <property type="evidence" value="ECO:0007669"/>
    <property type="project" value="TreeGrafter"/>
</dbReference>
<keyword evidence="3 8" id="KW-0812">Transmembrane</keyword>
<accession>A0A7J7J413</accession>
<keyword evidence="5 6" id="KW-0472">Membrane</keyword>
<dbReference type="Proteomes" id="UP000593567">
    <property type="component" value="Unassembled WGS sequence"/>
</dbReference>
<organism evidence="9 10">
    <name type="scientific">Bugula neritina</name>
    <name type="common">Brown bryozoan</name>
    <name type="synonym">Sertularia neritina</name>
    <dbReference type="NCBI Taxonomy" id="10212"/>
    <lineage>
        <taxon>Eukaryota</taxon>
        <taxon>Metazoa</taxon>
        <taxon>Spiralia</taxon>
        <taxon>Lophotrochozoa</taxon>
        <taxon>Bryozoa</taxon>
        <taxon>Gymnolaemata</taxon>
        <taxon>Cheilostomatida</taxon>
        <taxon>Flustrina</taxon>
        <taxon>Buguloidea</taxon>
        <taxon>Bugulidae</taxon>
        <taxon>Bugula</taxon>
    </lineage>
</organism>
<gene>
    <name evidence="9" type="ORF">EB796_020733</name>
</gene>
<dbReference type="GO" id="GO:0005794">
    <property type="term" value="C:Golgi apparatus"/>
    <property type="evidence" value="ECO:0007669"/>
    <property type="project" value="TreeGrafter"/>
</dbReference>
<proteinExistence type="inferred from homology"/>
<evidence type="ECO:0000256" key="1">
    <source>
        <dbReference type="ARBA" id="ARBA00004141"/>
    </source>
</evidence>
<feature type="transmembrane region" description="Helical" evidence="8">
    <location>
        <begin position="330"/>
        <end position="353"/>
    </location>
</feature>
<comment type="caution">
    <text evidence="9">The sequence shown here is derived from an EMBL/GenBank/DDBJ whole genome shotgun (WGS) entry which is preliminary data.</text>
</comment>